<evidence type="ECO:0000313" key="5">
    <source>
        <dbReference type="EMBL" id="EGW32633.1"/>
    </source>
</evidence>
<feature type="compositionally biased region" description="Basic and acidic residues" evidence="4">
    <location>
        <begin position="200"/>
        <end position="212"/>
    </location>
</feature>
<dbReference type="EMBL" id="GL996502">
    <property type="protein sequence ID" value="EGW32633.1"/>
    <property type="molecule type" value="Genomic_DNA"/>
</dbReference>
<dbReference type="GeneID" id="18871528"/>
<keyword evidence="6" id="KW-1185">Reference proteome</keyword>
<dbReference type="InParanoid" id="G3AP62"/>
<feature type="region of interest" description="Disordered" evidence="4">
    <location>
        <begin position="855"/>
        <end position="881"/>
    </location>
</feature>
<dbReference type="SUPFAM" id="SSF50978">
    <property type="entry name" value="WD40 repeat-like"/>
    <property type="match status" value="1"/>
</dbReference>
<dbReference type="InterPro" id="IPR020472">
    <property type="entry name" value="WD40_PAC1"/>
</dbReference>
<keyword evidence="2" id="KW-0677">Repeat</keyword>
<accession>G3AP62</accession>
<dbReference type="Proteomes" id="UP000000709">
    <property type="component" value="Unassembled WGS sequence"/>
</dbReference>
<sequence>MATGQVTAPPRSPSPTPPKRGFFNKLIKRKNVKKDGSKGLSRQSSDSNRPNKDRKLVVARSKSTNRGRNRSNSTLNRNSYVDNDEFSLYNEDELESSTIVSTDESSVESFDQSFATGVPTFQKPPQSLTFDNHLASEQVKFPNIETYFPEGWKEKDEEPPWSGITFESFINPKYVKVSRRHKQSPRVLNNLFLAQELNMEHHDPGSRSREGSVSDEELGSIDGKLSEEDDGLKCSNNEIFVMEFSKDGKYLAAAGRDSAIKIWKVISSPLGRLEYSHKMKQEGVPPQSNKRDPVFHSAPVFHQSPVRIFKGHTQNVLSLAWSKNNFLISGSMDKTVRLWHVDRPKCLQVFQHEDFVTSVKFHPLDDRFFLSGSLDNHVRLWSILEKSISYTKNLGEDVLITALEFTPDGNLCVVGGFNGSVFVMETKGLFVLKRFEVKERSLVNAFHSKTGNKITGIKVFVNPFYIEGQLPKVSEIDKWAVLITTNDSKVRMISTTSKKLITRFKGLTNNSSSIQASSSEDGKYIIAGSEDHYCYIWENNSSIINNKLKQSLADLIDRTQHATDLHTKINKIIPAHIRKLLDEDKNEFIANENNSYSCFHAHHSKCNVAIFAPENTRKILQSSDDIIYDLEKRGDRCKFESAIHEGESKTIHKDKTNDPDLRMGHIVVTTDQFGLIRVFRQDSSREYRKKFVDCYKRCQSSTKTSYPNTPIDGFNQIGAMAVRSLSPSQVLDPSKQIRDILSTGMKVTTSTLNPQNTINGIAAIPKVISSSSIMNLKQAARNRACPKPIKSHSDDVLMASKDGFYSNKNGSEVTLNAIPNQKAKVISPTEQFPTMGAEFIPSSIPVLITNTDIKPSNESLSSHQKLENLKISRSNSRGRAK</sequence>
<dbReference type="PANTHER" id="PTHR14221:SF0">
    <property type="entry name" value="WD REPEAT-CONTAINING PROTEIN 44"/>
    <property type="match status" value="1"/>
</dbReference>
<dbReference type="PROSITE" id="PS50082">
    <property type="entry name" value="WD_REPEATS_2"/>
    <property type="match status" value="3"/>
</dbReference>
<feature type="repeat" description="WD" evidence="3">
    <location>
        <begin position="232"/>
        <end position="265"/>
    </location>
</feature>
<dbReference type="OrthoDB" id="1932312at2759"/>
<feature type="repeat" description="WD" evidence="3">
    <location>
        <begin position="309"/>
        <end position="349"/>
    </location>
</feature>
<feature type="region of interest" description="Disordered" evidence="4">
    <location>
        <begin position="1"/>
        <end position="79"/>
    </location>
</feature>
<dbReference type="OMA" id="FHPNDDR"/>
<feature type="region of interest" description="Disordered" evidence="4">
    <location>
        <begin position="200"/>
        <end position="229"/>
    </location>
</feature>
<proteinExistence type="predicted"/>
<dbReference type="PANTHER" id="PTHR14221">
    <property type="entry name" value="WD REPEAT DOMAIN 44"/>
    <property type="match status" value="1"/>
</dbReference>
<dbReference type="PROSITE" id="PS50294">
    <property type="entry name" value="WD_REPEATS_REGION"/>
    <property type="match status" value="3"/>
</dbReference>
<feature type="compositionally biased region" description="Low complexity" evidence="4">
    <location>
        <begin position="70"/>
        <end position="79"/>
    </location>
</feature>
<dbReference type="HOGENOM" id="CLU_011299_0_0_1"/>
<feature type="repeat" description="WD" evidence="3">
    <location>
        <begin position="349"/>
        <end position="391"/>
    </location>
</feature>
<dbReference type="Gene3D" id="2.130.10.10">
    <property type="entry name" value="YVTN repeat-like/Quinoprotein amine dehydrogenase"/>
    <property type="match status" value="1"/>
</dbReference>
<dbReference type="FunCoup" id="G3AP62">
    <property type="interactions" value="62"/>
</dbReference>
<organism evidence="6">
    <name type="scientific">Spathaspora passalidarum (strain NRRL Y-27907 / 11-Y1)</name>
    <dbReference type="NCBI Taxonomy" id="619300"/>
    <lineage>
        <taxon>Eukaryota</taxon>
        <taxon>Fungi</taxon>
        <taxon>Dikarya</taxon>
        <taxon>Ascomycota</taxon>
        <taxon>Saccharomycotina</taxon>
        <taxon>Pichiomycetes</taxon>
        <taxon>Debaryomycetaceae</taxon>
        <taxon>Spathaspora</taxon>
    </lineage>
</organism>
<dbReference type="InterPro" id="IPR040324">
    <property type="entry name" value="WDR44/Dgr2"/>
</dbReference>
<dbReference type="InterPro" id="IPR001680">
    <property type="entry name" value="WD40_rpt"/>
</dbReference>
<dbReference type="AlphaFoldDB" id="G3AP62"/>
<evidence type="ECO:0000313" key="6">
    <source>
        <dbReference type="Proteomes" id="UP000000709"/>
    </source>
</evidence>
<evidence type="ECO:0000256" key="2">
    <source>
        <dbReference type="ARBA" id="ARBA00022737"/>
    </source>
</evidence>
<dbReference type="RefSeq" id="XP_007375909.1">
    <property type="nucleotide sequence ID" value="XM_007375847.1"/>
</dbReference>
<dbReference type="STRING" id="619300.G3AP62"/>
<evidence type="ECO:0000256" key="1">
    <source>
        <dbReference type="ARBA" id="ARBA00022574"/>
    </source>
</evidence>
<reference evidence="5 6" key="1">
    <citation type="journal article" date="2011" name="Proc. Natl. Acad. Sci. U.S.A.">
        <title>Comparative genomics of xylose-fermenting fungi for enhanced biofuel production.</title>
        <authorList>
            <person name="Wohlbach D.J."/>
            <person name="Kuo A."/>
            <person name="Sato T.K."/>
            <person name="Potts K.M."/>
            <person name="Salamov A.A."/>
            <person name="LaButti K.M."/>
            <person name="Sun H."/>
            <person name="Clum A."/>
            <person name="Pangilinan J.L."/>
            <person name="Lindquist E.A."/>
            <person name="Lucas S."/>
            <person name="Lapidus A."/>
            <person name="Jin M."/>
            <person name="Gunawan C."/>
            <person name="Balan V."/>
            <person name="Dale B.E."/>
            <person name="Jeffries T.W."/>
            <person name="Zinkel R."/>
            <person name="Barry K.W."/>
            <person name="Grigoriev I.V."/>
            <person name="Gasch A.P."/>
        </authorList>
    </citation>
    <scope>NUCLEOTIDE SEQUENCE [LARGE SCALE GENOMIC DNA]</scope>
    <source>
        <strain evidence="6">NRRL Y-27907 / 11-Y1</strain>
    </source>
</reference>
<keyword evidence="1 3" id="KW-0853">WD repeat</keyword>
<gene>
    <name evidence="5" type="ORF">SPAPADRAFT_51169</name>
</gene>
<evidence type="ECO:0000256" key="3">
    <source>
        <dbReference type="PROSITE-ProRule" id="PRU00221"/>
    </source>
</evidence>
<evidence type="ECO:0008006" key="7">
    <source>
        <dbReference type="Google" id="ProtNLM"/>
    </source>
</evidence>
<dbReference type="Pfam" id="PF00400">
    <property type="entry name" value="WD40"/>
    <property type="match status" value="4"/>
</dbReference>
<dbReference type="KEGG" id="spaa:SPAPADRAFT_51169"/>
<name>G3AP62_SPAPN</name>
<dbReference type="InterPro" id="IPR036322">
    <property type="entry name" value="WD40_repeat_dom_sf"/>
</dbReference>
<dbReference type="SMART" id="SM00320">
    <property type="entry name" value="WD40"/>
    <property type="match status" value="5"/>
</dbReference>
<protein>
    <recommendedName>
        <fullName evidence="7">WD40 repeat-like protein</fullName>
    </recommendedName>
</protein>
<dbReference type="PRINTS" id="PR00320">
    <property type="entry name" value="GPROTEINBRPT"/>
</dbReference>
<dbReference type="eggNOG" id="KOG0283">
    <property type="taxonomic scope" value="Eukaryota"/>
</dbReference>
<evidence type="ECO:0000256" key="4">
    <source>
        <dbReference type="SAM" id="MobiDB-lite"/>
    </source>
</evidence>
<dbReference type="InterPro" id="IPR015943">
    <property type="entry name" value="WD40/YVTN_repeat-like_dom_sf"/>
</dbReference>